<accession>A0A6N8FGD6</accession>
<evidence type="ECO:0000259" key="1">
    <source>
        <dbReference type="Pfam" id="PF14411"/>
    </source>
</evidence>
<reference evidence="2 3" key="1">
    <citation type="submission" date="2019-11" db="EMBL/GenBank/DDBJ databases">
        <authorList>
            <person name="Li X."/>
        </authorList>
    </citation>
    <scope>NUCLEOTIDE SEQUENCE [LARGE SCALE GENOMIC DNA]</scope>
    <source>
        <strain evidence="2 3">L9</strain>
    </source>
</reference>
<dbReference type="InterPro" id="IPR026834">
    <property type="entry name" value="LHH"/>
</dbReference>
<gene>
    <name evidence="2" type="ORF">GMD78_02825</name>
</gene>
<feature type="domain" description="LHH" evidence="1">
    <location>
        <begin position="1"/>
        <end position="73"/>
    </location>
</feature>
<dbReference type="EMBL" id="WOCA01000002">
    <property type="protein sequence ID" value="MUK87334.1"/>
    <property type="molecule type" value="Genomic_DNA"/>
</dbReference>
<protein>
    <recommendedName>
        <fullName evidence="1">LHH domain-containing protein</fullName>
    </recommendedName>
</protein>
<comment type="caution">
    <text evidence="2">The sequence shown here is derived from an EMBL/GenBank/DDBJ whole genome shotgun (WGS) entry which is preliminary data.</text>
</comment>
<keyword evidence="3" id="KW-1185">Reference proteome</keyword>
<proteinExistence type="predicted"/>
<dbReference type="AlphaFoldDB" id="A0A6N8FGD6"/>
<organism evidence="2 3">
    <name type="scientific">Ornithinibacillus caprae</name>
    <dbReference type="NCBI Taxonomy" id="2678566"/>
    <lineage>
        <taxon>Bacteria</taxon>
        <taxon>Bacillati</taxon>
        <taxon>Bacillota</taxon>
        <taxon>Bacilli</taxon>
        <taxon>Bacillales</taxon>
        <taxon>Bacillaceae</taxon>
        <taxon>Ornithinibacillus</taxon>
    </lineage>
</organism>
<name>A0A6N8FGD6_9BACI</name>
<dbReference type="Pfam" id="PF14411">
    <property type="entry name" value="LHH"/>
    <property type="match status" value="1"/>
</dbReference>
<evidence type="ECO:0000313" key="2">
    <source>
        <dbReference type="EMBL" id="MUK87334.1"/>
    </source>
</evidence>
<dbReference type="Proteomes" id="UP000469125">
    <property type="component" value="Unassembled WGS sequence"/>
</dbReference>
<sequence>MQKGLAPHGPDGKSIILHHMTQRNESLIAEVTQTFHKDNSSVIHINPNTIPSGISRSEFNKWRTDYWKNRANDF</sequence>
<evidence type="ECO:0000313" key="3">
    <source>
        <dbReference type="Proteomes" id="UP000469125"/>
    </source>
</evidence>